<protein>
    <submittedName>
        <fullName evidence="2">Uncharacterized protein</fullName>
    </submittedName>
</protein>
<reference evidence="2 3" key="1">
    <citation type="submission" date="2024-04" db="EMBL/GenBank/DDBJ databases">
        <authorList>
            <person name="Fracassetti M."/>
        </authorList>
    </citation>
    <scope>NUCLEOTIDE SEQUENCE [LARGE SCALE GENOMIC DNA]</scope>
</reference>
<keyword evidence="3" id="KW-1185">Reference proteome</keyword>
<name>A0AAV2GC55_9ROSI</name>
<dbReference type="Proteomes" id="UP001497516">
    <property type="component" value="Chromosome 8"/>
</dbReference>
<dbReference type="EMBL" id="OZ034821">
    <property type="protein sequence ID" value="CAL1407303.1"/>
    <property type="molecule type" value="Genomic_DNA"/>
</dbReference>
<organism evidence="2 3">
    <name type="scientific">Linum trigynum</name>
    <dbReference type="NCBI Taxonomy" id="586398"/>
    <lineage>
        <taxon>Eukaryota</taxon>
        <taxon>Viridiplantae</taxon>
        <taxon>Streptophyta</taxon>
        <taxon>Embryophyta</taxon>
        <taxon>Tracheophyta</taxon>
        <taxon>Spermatophyta</taxon>
        <taxon>Magnoliopsida</taxon>
        <taxon>eudicotyledons</taxon>
        <taxon>Gunneridae</taxon>
        <taxon>Pentapetalae</taxon>
        <taxon>rosids</taxon>
        <taxon>fabids</taxon>
        <taxon>Malpighiales</taxon>
        <taxon>Linaceae</taxon>
        <taxon>Linum</taxon>
    </lineage>
</organism>
<feature type="region of interest" description="Disordered" evidence="1">
    <location>
        <begin position="43"/>
        <end position="64"/>
    </location>
</feature>
<sequence length="187" mass="21989">MSPQRPQLLYRRGSSWSSSIHRQTYPLLILLIKLSHQSRNPKLFTFKDNPVKGSPDPPEDSDKRHEQRLLMYNRHQPLKKKWEGMTRQPLTQIFQTRIVPKRMRHRTIEKQMLHRLIGLPTNRASGKHMNIFFNEGFISWQDSAEDLLEKYLQFWRNISLPQANPVGLIHPTSRGPPPTPPLIKCDS</sequence>
<evidence type="ECO:0000313" key="3">
    <source>
        <dbReference type="Proteomes" id="UP001497516"/>
    </source>
</evidence>
<proteinExistence type="predicted"/>
<accession>A0AAV2GC55</accession>
<evidence type="ECO:0000313" key="2">
    <source>
        <dbReference type="EMBL" id="CAL1407303.1"/>
    </source>
</evidence>
<evidence type="ECO:0000256" key="1">
    <source>
        <dbReference type="SAM" id="MobiDB-lite"/>
    </source>
</evidence>
<gene>
    <name evidence="2" type="ORF">LTRI10_LOCUS46977</name>
</gene>
<dbReference type="AlphaFoldDB" id="A0AAV2GC55"/>